<dbReference type="InterPro" id="IPR013223">
    <property type="entry name" value="RNase_B_OB_dom"/>
</dbReference>
<evidence type="ECO:0000256" key="3">
    <source>
        <dbReference type="ARBA" id="ARBA00022490"/>
    </source>
</evidence>
<protein>
    <recommendedName>
        <fullName evidence="8">Ribonuclease R</fullName>
        <shortName evidence="8">RNase R</shortName>
        <ecNumber evidence="8">3.1.13.1</ecNumber>
    </recommendedName>
</protein>
<evidence type="ECO:0000259" key="10">
    <source>
        <dbReference type="PROSITE" id="PS50126"/>
    </source>
</evidence>
<keyword evidence="3 8" id="KW-0963">Cytoplasm</keyword>
<evidence type="ECO:0000256" key="2">
    <source>
        <dbReference type="ARBA" id="ARBA00004496"/>
    </source>
</evidence>
<dbReference type="GO" id="GO:0003723">
    <property type="term" value="F:RNA binding"/>
    <property type="evidence" value="ECO:0007669"/>
    <property type="project" value="UniProtKB-UniRule"/>
</dbReference>
<dbReference type="HAMAP" id="MF_01895">
    <property type="entry name" value="RNase_R"/>
    <property type="match status" value="1"/>
</dbReference>
<keyword evidence="12" id="KW-1185">Reference proteome</keyword>
<dbReference type="InterPro" id="IPR003029">
    <property type="entry name" value="S1_domain"/>
</dbReference>
<feature type="region of interest" description="Disordered" evidence="9">
    <location>
        <begin position="957"/>
        <end position="1112"/>
    </location>
</feature>
<feature type="region of interest" description="Disordered" evidence="9">
    <location>
        <begin position="666"/>
        <end position="897"/>
    </location>
</feature>
<dbReference type="NCBIfam" id="TIGR00358">
    <property type="entry name" value="3_prime_RNase"/>
    <property type="match status" value="1"/>
</dbReference>
<comment type="function">
    <text evidence="8">3'-5' exoribonuclease that releases 5'-nucleoside monophosphates and is involved in maturation of structured RNAs.</text>
</comment>
<evidence type="ECO:0000256" key="8">
    <source>
        <dbReference type="HAMAP-Rule" id="MF_01895"/>
    </source>
</evidence>
<evidence type="ECO:0000256" key="6">
    <source>
        <dbReference type="ARBA" id="ARBA00022839"/>
    </source>
</evidence>
<evidence type="ECO:0000256" key="4">
    <source>
        <dbReference type="ARBA" id="ARBA00022722"/>
    </source>
</evidence>
<dbReference type="RefSeq" id="WP_205686165.1">
    <property type="nucleotide sequence ID" value="NZ_FMAR01000021.1"/>
</dbReference>
<dbReference type="SMART" id="SM00357">
    <property type="entry name" value="CSP"/>
    <property type="match status" value="2"/>
</dbReference>
<dbReference type="InterPro" id="IPR004476">
    <property type="entry name" value="RNase_II/RNase_R"/>
</dbReference>
<dbReference type="Pfam" id="PF17876">
    <property type="entry name" value="CSD2"/>
    <property type="match status" value="1"/>
</dbReference>
<accession>A0A1C4G383</accession>
<dbReference type="InterPro" id="IPR011805">
    <property type="entry name" value="RNase_R"/>
</dbReference>
<evidence type="ECO:0000256" key="1">
    <source>
        <dbReference type="ARBA" id="ARBA00001849"/>
    </source>
</evidence>
<dbReference type="InterPro" id="IPR012340">
    <property type="entry name" value="NA-bd_OB-fold"/>
</dbReference>
<dbReference type="InterPro" id="IPR011129">
    <property type="entry name" value="CSD"/>
</dbReference>
<dbReference type="GO" id="GO:0005829">
    <property type="term" value="C:cytosol"/>
    <property type="evidence" value="ECO:0007669"/>
    <property type="project" value="UniProtKB-ARBA"/>
</dbReference>
<evidence type="ECO:0000313" key="11">
    <source>
        <dbReference type="EMBL" id="SCC62667.1"/>
    </source>
</evidence>
<evidence type="ECO:0000313" key="12">
    <source>
        <dbReference type="Proteomes" id="UP000242818"/>
    </source>
</evidence>
<feature type="compositionally biased region" description="Low complexity" evidence="9">
    <location>
        <begin position="1087"/>
        <end position="1101"/>
    </location>
</feature>
<name>A0A1C4G383_9BACT</name>
<feature type="compositionally biased region" description="Basic and acidic residues" evidence="9">
    <location>
        <begin position="884"/>
        <end position="897"/>
    </location>
</feature>
<dbReference type="AlphaFoldDB" id="A0A1C4G383"/>
<evidence type="ECO:0000256" key="9">
    <source>
        <dbReference type="SAM" id="MobiDB-lite"/>
    </source>
</evidence>
<dbReference type="InterPro" id="IPR001900">
    <property type="entry name" value="RNase_II/R"/>
</dbReference>
<feature type="domain" description="S1 motif" evidence="10">
    <location>
        <begin position="586"/>
        <end position="668"/>
    </location>
</feature>
<dbReference type="EC" id="3.1.13.1" evidence="8"/>
<evidence type="ECO:0000256" key="7">
    <source>
        <dbReference type="ARBA" id="ARBA00022884"/>
    </source>
</evidence>
<dbReference type="SMART" id="SM00955">
    <property type="entry name" value="RNB"/>
    <property type="match status" value="1"/>
</dbReference>
<feature type="compositionally biased region" description="Basic and acidic residues" evidence="9">
    <location>
        <begin position="823"/>
        <end position="833"/>
    </location>
</feature>
<dbReference type="Proteomes" id="UP000242818">
    <property type="component" value="Unassembled WGS sequence"/>
</dbReference>
<feature type="compositionally biased region" description="Low complexity" evidence="9">
    <location>
        <begin position="1009"/>
        <end position="1019"/>
    </location>
</feature>
<feature type="compositionally biased region" description="Basic residues" evidence="9">
    <location>
        <begin position="981"/>
        <end position="994"/>
    </location>
</feature>
<dbReference type="SUPFAM" id="SSF50249">
    <property type="entry name" value="Nucleic acid-binding proteins"/>
    <property type="match status" value="3"/>
</dbReference>
<feature type="compositionally biased region" description="Basic residues" evidence="9">
    <location>
        <begin position="767"/>
        <end position="780"/>
    </location>
</feature>
<keyword evidence="4 8" id="KW-0540">Nuclease</keyword>
<comment type="similarity">
    <text evidence="8">Belongs to the RNR ribonuclease family. RNase R subfamily.</text>
</comment>
<dbReference type="Pfam" id="PF00773">
    <property type="entry name" value="RNB"/>
    <property type="match status" value="1"/>
</dbReference>
<feature type="compositionally biased region" description="Low complexity" evidence="9">
    <location>
        <begin position="852"/>
        <end position="867"/>
    </location>
</feature>
<sequence length="1112" mass="121759">MSRKKNKKKTNPNSNNHNNHQQRHHQQQHNNAPAQVFQGKLETTRSGMAFVIVEGVERDIMVRPHDLNTAQNGDEVTVKVVRQGKGRAEGIVTKVITRKKNEFTGTLQVSENFAFLVSDKNATLPDIYIPLTALKGGVNGDKALVRITNWGGEPGKSRKPSGEVVEVLDARNAGDLAMKEILVDNGFNLHFPDEVMAEVDQLPLEIDAAEIAKRKDFRKILTFTIDPHDAKDFDDAISIRLLKTGNYEVGVHIADVSHYVRPGTALDAEGYKRATSVYLPDRVLPMLPEKISNELCSLRPHEDKLTFSAMFEMTKDGKVKNKWIGRTVIHSDHRFTYEDVQEVIESGEGPHYRDELLLLNTMARALRAERFANGAINFSSTEVKFQLDEEGKPIGVTLKESKEAHQLIEELMLLANRTVAEYVSGLRVNGNPVPFPYRVHDNPDEEKLKIFAVFALQFGYKFDMHTPETVAASFNKMLQLAQGRPEQHVLETMGIRTMSKAAYTTSNIGHYGLGFEHYAHFTSPIRRYPDVMVHRVLQECLSGDIHPDAEMESKCKHSSEMERKAMECERAGNKYKQVEYMQQFIGDTFEGVISGVSNFGFWVETVDTKCEGLVSIHSLTAKDEFHYNENEYALVGANTGIKFSIGDRVKIKVMAANLDKRQLDYDLDEPGYGRVAGDITQRNVGRGHGQHADRENRGNRNRNRDRDHKNKNVGDGEQAPVVPNEGPKRPIVAYQHKQPLAESGDNKTTPARVQPISGETPPPKLSKNQKRKQRAAAKKQRAIEEALQAKKEEEAGNGTFPVETPAAPISQPLVPAAGKKGKVKDTTPVKEKVSQPGAELPVPAKKEKKKVVTAGKPSSKKAAPAGKQPKETAAKAKPVAKPTATDKKAKKTTPEKVAKADLKKVKAQAKVPPAKKLKEAVKLEKIVAKTAKAATKALTSQQAKAEKKKAAAIAAAKKLKTKKVEAPAKKAPKKAEPAKKTVAKKVKAAPKKKAAATPAKKDTTKKSIAPAKKAVTAAKPKAKAKPVAKPKAAAKKAAVKAKPKAAAKKAAVKAKPKAAAKIKPVAKPKAAAKKAAKATPKAKAKTATKASPAKVKPTAKAAAKKAARKKKK</sequence>
<comment type="subcellular location">
    <subcellularLocation>
        <location evidence="2 8">Cytoplasm</location>
    </subcellularLocation>
</comment>
<dbReference type="GO" id="GO:0008859">
    <property type="term" value="F:exoribonuclease II activity"/>
    <property type="evidence" value="ECO:0007669"/>
    <property type="project" value="UniProtKB-UniRule"/>
</dbReference>
<dbReference type="PANTHER" id="PTHR23355">
    <property type="entry name" value="RIBONUCLEASE"/>
    <property type="match status" value="1"/>
</dbReference>
<dbReference type="PANTHER" id="PTHR23355:SF9">
    <property type="entry name" value="DIS3-LIKE EXONUCLEASE 2"/>
    <property type="match status" value="1"/>
</dbReference>
<dbReference type="STRING" id="1335309.GA0116948_12113"/>
<dbReference type="GO" id="GO:0006402">
    <property type="term" value="P:mRNA catabolic process"/>
    <property type="evidence" value="ECO:0007669"/>
    <property type="project" value="TreeGrafter"/>
</dbReference>
<feature type="compositionally biased region" description="Basic and acidic residues" evidence="9">
    <location>
        <begin position="962"/>
        <end position="979"/>
    </location>
</feature>
<feature type="compositionally biased region" description="Basic residues" evidence="9">
    <location>
        <begin position="1"/>
        <end position="10"/>
    </location>
</feature>
<gene>
    <name evidence="8" type="primary">rnr</name>
    <name evidence="11" type="ORF">GA0116948_12113</name>
</gene>
<proteinExistence type="inferred from homology"/>
<dbReference type="InterPro" id="IPR022966">
    <property type="entry name" value="RNase_II/R_CS"/>
</dbReference>
<dbReference type="Gene3D" id="2.40.50.140">
    <property type="entry name" value="Nucleic acid-binding proteins"/>
    <property type="match status" value="3"/>
</dbReference>
<dbReference type="PROSITE" id="PS01175">
    <property type="entry name" value="RIBONUCLEASE_II"/>
    <property type="match status" value="1"/>
</dbReference>
<organism evidence="11 12">
    <name type="scientific">Chitinophaga costaii</name>
    <dbReference type="NCBI Taxonomy" id="1335309"/>
    <lineage>
        <taxon>Bacteria</taxon>
        <taxon>Pseudomonadati</taxon>
        <taxon>Bacteroidota</taxon>
        <taxon>Chitinophagia</taxon>
        <taxon>Chitinophagales</taxon>
        <taxon>Chitinophagaceae</taxon>
        <taxon>Chitinophaga</taxon>
    </lineage>
</organism>
<feature type="region of interest" description="Disordered" evidence="9">
    <location>
        <begin position="1"/>
        <end position="32"/>
    </location>
</feature>
<feature type="compositionally biased region" description="Basic residues" evidence="9">
    <location>
        <begin position="1102"/>
        <end position="1112"/>
    </location>
</feature>
<dbReference type="CDD" id="cd04471">
    <property type="entry name" value="S1_RNase_R"/>
    <property type="match status" value="1"/>
</dbReference>
<dbReference type="NCBIfam" id="TIGR02063">
    <property type="entry name" value="RNase_R"/>
    <property type="match status" value="1"/>
</dbReference>
<dbReference type="Pfam" id="PF00575">
    <property type="entry name" value="S1"/>
    <property type="match status" value="1"/>
</dbReference>
<dbReference type="InterPro" id="IPR050180">
    <property type="entry name" value="RNR_Ribonuclease"/>
</dbReference>
<evidence type="ECO:0000256" key="5">
    <source>
        <dbReference type="ARBA" id="ARBA00022801"/>
    </source>
</evidence>
<reference evidence="11 12" key="1">
    <citation type="submission" date="2016-08" db="EMBL/GenBank/DDBJ databases">
        <authorList>
            <person name="Seilhamer J.J."/>
        </authorList>
    </citation>
    <scope>NUCLEOTIDE SEQUENCE [LARGE SCALE GENOMIC DNA]</scope>
    <source>
        <strain evidence="11 12">A37T2</strain>
    </source>
</reference>
<keyword evidence="5 8" id="KW-0378">Hydrolase</keyword>
<feature type="compositionally biased region" description="Basic and acidic residues" evidence="9">
    <location>
        <begin position="690"/>
        <end position="714"/>
    </location>
</feature>
<dbReference type="InterPro" id="IPR040476">
    <property type="entry name" value="CSD2"/>
</dbReference>
<comment type="catalytic activity">
    <reaction evidence="1 8">
        <text>Exonucleolytic cleavage in the 3'- to 5'-direction to yield nucleoside 5'-phosphates.</text>
        <dbReference type="EC" id="3.1.13.1"/>
    </reaction>
</comment>
<dbReference type="PROSITE" id="PS50126">
    <property type="entry name" value="S1"/>
    <property type="match status" value="1"/>
</dbReference>
<dbReference type="EMBL" id="FMAR01000021">
    <property type="protein sequence ID" value="SCC62667.1"/>
    <property type="molecule type" value="Genomic_DNA"/>
</dbReference>
<dbReference type="Pfam" id="PF08206">
    <property type="entry name" value="OB_RNB"/>
    <property type="match status" value="1"/>
</dbReference>
<feature type="compositionally biased region" description="Basic residues" evidence="9">
    <location>
        <begin position="1020"/>
        <end position="1086"/>
    </location>
</feature>
<dbReference type="SMART" id="SM00316">
    <property type="entry name" value="S1"/>
    <property type="match status" value="2"/>
</dbReference>
<feature type="compositionally biased region" description="Basic and acidic residues" evidence="9">
    <location>
        <begin position="781"/>
        <end position="794"/>
    </location>
</feature>
<keyword evidence="6 8" id="KW-0269">Exonuclease</keyword>
<keyword evidence="7 8" id="KW-0694">RNA-binding</keyword>